<evidence type="ECO:0000313" key="2">
    <source>
        <dbReference type="EMBL" id="EHQ25523.1"/>
    </source>
</evidence>
<dbReference type="OrthoDB" id="800022at2"/>
<accession>H1YHX5</accession>
<dbReference type="AlphaFoldDB" id="H1YHX5"/>
<dbReference type="Proteomes" id="UP000002774">
    <property type="component" value="Chromosome"/>
</dbReference>
<evidence type="ECO:0000313" key="3">
    <source>
        <dbReference type="Proteomes" id="UP000002774"/>
    </source>
</evidence>
<name>H1YHX5_9SPHI</name>
<protein>
    <submittedName>
        <fullName evidence="2">Uncharacterized protein</fullName>
    </submittedName>
</protein>
<keyword evidence="3" id="KW-1185">Reference proteome</keyword>
<keyword evidence="1" id="KW-0472">Membrane</keyword>
<dbReference type="RefSeq" id="WP_008505293.1">
    <property type="nucleotide sequence ID" value="NZ_CM001403.1"/>
</dbReference>
<organism evidence="2 3">
    <name type="scientific">Mucilaginibacter paludis DSM 18603</name>
    <dbReference type="NCBI Taxonomy" id="714943"/>
    <lineage>
        <taxon>Bacteria</taxon>
        <taxon>Pseudomonadati</taxon>
        <taxon>Bacteroidota</taxon>
        <taxon>Sphingobacteriia</taxon>
        <taxon>Sphingobacteriales</taxon>
        <taxon>Sphingobacteriaceae</taxon>
        <taxon>Mucilaginibacter</taxon>
    </lineage>
</organism>
<sequence>MLNHLSWASYWEAVIAVLVIYYAFVGIRFYSPDIKKLISRPALQNNSGNELPEQLVYQEQAVADHGLPEEVSYADDHYPDDDILEADELTISVKALVSGASGKSYAPDQLIPLIRAEFQKHQVLTNSPYRPAINELVVSECERTGVAELTEDEVDEWWNS</sequence>
<feature type="transmembrane region" description="Helical" evidence="1">
    <location>
        <begin position="6"/>
        <end position="30"/>
    </location>
</feature>
<keyword evidence="1" id="KW-1133">Transmembrane helix</keyword>
<dbReference type="HOGENOM" id="CLU_1650241_0_0_10"/>
<reference evidence="2" key="1">
    <citation type="submission" date="2011-09" db="EMBL/GenBank/DDBJ databases">
        <title>The permanent draft genome of Mucilaginibacter paludis DSM 18603.</title>
        <authorList>
            <consortium name="US DOE Joint Genome Institute (JGI-PGF)"/>
            <person name="Lucas S."/>
            <person name="Han J."/>
            <person name="Lapidus A."/>
            <person name="Bruce D."/>
            <person name="Goodwin L."/>
            <person name="Pitluck S."/>
            <person name="Peters L."/>
            <person name="Kyrpides N."/>
            <person name="Mavromatis K."/>
            <person name="Ivanova N."/>
            <person name="Mikhailova N."/>
            <person name="Held B."/>
            <person name="Detter J.C."/>
            <person name="Tapia R."/>
            <person name="Han C."/>
            <person name="Land M."/>
            <person name="Hauser L."/>
            <person name="Markowitz V."/>
            <person name="Cheng J.-F."/>
            <person name="Hugenholtz P."/>
            <person name="Woyke T."/>
            <person name="Wu D."/>
            <person name="Tindall B."/>
            <person name="Brambilla E."/>
            <person name="Klenk H.-P."/>
            <person name="Eisen J.A."/>
        </authorList>
    </citation>
    <scope>NUCLEOTIDE SEQUENCE [LARGE SCALE GENOMIC DNA]</scope>
    <source>
        <strain evidence="2">DSM 18603</strain>
    </source>
</reference>
<gene>
    <name evidence="2" type="ORF">Mucpa_1361</name>
</gene>
<evidence type="ECO:0000256" key="1">
    <source>
        <dbReference type="SAM" id="Phobius"/>
    </source>
</evidence>
<keyword evidence="1" id="KW-0812">Transmembrane</keyword>
<dbReference type="EMBL" id="CM001403">
    <property type="protein sequence ID" value="EHQ25523.1"/>
    <property type="molecule type" value="Genomic_DNA"/>
</dbReference>
<proteinExistence type="predicted"/>